<evidence type="ECO:0000313" key="3">
    <source>
        <dbReference type="EMBL" id="EMR71800.1"/>
    </source>
</evidence>
<organism evidence="3 4">
    <name type="scientific">Eutypa lata (strain UCR-EL1)</name>
    <name type="common">Grapevine dieback disease fungus</name>
    <name type="synonym">Eutypa armeniacae</name>
    <dbReference type="NCBI Taxonomy" id="1287681"/>
    <lineage>
        <taxon>Eukaryota</taxon>
        <taxon>Fungi</taxon>
        <taxon>Dikarya</taxon>
        <taxon>Ascomycota</taxon>
        <taxon>Pezizomycotina</taxon>
        <taxon>Sordariomycetes</taxon>
        <taxon>Xylariomycetidae</taxon>
        <taxon>Xylariales</taxon>
        <taxon>Diatrypaceae</taxon>
        <taxon>Eutypa</taxon>
    </lineage>
</organism>
<dbReference type="KEGG" id="ela:UCREL1_1144"/>
<dbReference type="PANTHER" id="PTHR43092:SF2">
    <property type="entry name" value="HERCYNYLCYSTEINE SULFOXIDE LYASE"/>
    <property type="match status" value="1"/>
</dbReference>
<keyword evidence="4" id="KW-1185">Reference proteome</keyword>
<name>M7TYN3_EUTLA</name>
<dbReference type="STRING" id="1287681.M7TYN3"/>
<accession>M7TYN3</accession>
<dbReference type="Proteomes" id="UP000012174">
    <property type="component" value="Unassembled WGS sequence"/>
</dbReference>
<dbReference type="GO" id="GO:0008483">
    <property type="term" value="F:transaminase activity"/>
    <property type="evidence" value="ECO:0007669"/>
    <property type="project" value="UniProtKB-KW"/>
</dbReference>
<keyword evidence="1" id="KW-0663">Pyridoxal phosphate</keyword>
<protein>
    <submittedName>
        <fullName evidence="3">Putative aminotransferase family protein</fullName>
    </submittedName>
</protein>
<proteinExistence type="predicted"/>
<evidence type="ECO:0000259" key="2">
    <source>
        <dbReference type="Pfam" id="PF00266"/>
    </source>
</evidence>
<evidence type="ECO:0000256" key="1">
    <source>
        <dbReference type="ARBA" id="ARBA00022898"/>
    </source>
</evidence>
<keyword evidence="3" id="KW-0808">Transferase</keyword>
<reference evidence="4" key="1">
    <citation type="journal article" date="2013" name="Genome Announc.">
        <title>Draft genome sequence of the grapevine dieback fungus Eutypa lata UCR-EL1.</title>
        <authorList>
            <person name="Blanco-Ulate B."/>
            <person name="Rolshausen P.E."/>
            <person name="Cantu D."/>
        </authorList>
    </citation>
    <scope>NUCLEOTIDE SEQUENCE [LARGE SCALE GENOMIC DNA]</scope>
    <source>
        <strain evidence="4">UCR-EL1</strain>
    </source>
</reference>
<dbReference type="InterPro" id="IPR015424">
    <property type="entry name" value="PyrdxlP-dep_Trfase"/>
</dbReference>
<gene>
    <name evidence="3" type="ORF">UCREL1_1144</name>
</gene>
<dbReference type="AlphaFoldDB" id="M7TYN3"/>
<dbReference type="eggNOG" id="KOG1549">
    <property type="taxonomic scope" value="Eukaryota"/>
</dbReference>
<dbReference type="OrthoDB" id="5978656at2759"/>
<dbReference type="SUPFAM" id="SSF53383">
    <property type="entry name" value="PLP-dependent transferases"/>
    <property type="match status" value="1"/>
</dbReference>
<feature type="domain" description="Aminotransferase class V" evidence="2">
    <location>
        <begin position="16"/>
        <end position="295"/>
    </location>
</feature>
<dbReference type="Gene3D" id="3.40.640.10">
    <property type="entry name" value="Type I PLP-dependent aspartate aminotransferase-like (Major domain)"/>
    <property type="match status" value="1"/>
</dbReference>
<dbReference type="Pfam" id="PF00266">
    <property type="entry name" value="Aminotran_5"/>
    <property type="match status" value="1"/>
</dbReference>
<dbReference type="PANTHER" id="PTHR43092">
    <property type="entry name" value="L-CYSTEINE DESULFHYDRASE"/>
    <property type="match status" value="1"/>
</dbReference>
<keyword evidence="3" id="KW-0032">Aminotransferase</keyword>
<dbReference type="EMBL" id="KB705575">
    <property type="protein sequence ID" value="EMR71800.1"/>
    <property type="molecule type" value="Genomic_DNA"/>
</dbReference>
<dbReference type="InterPro" id="IPR000192">
    <property type="entry name" value="Aminotrans_V_dom"/>
</dbReference>
<dbReference type="InterPro" id="IPR015421">
    <property type="entry name" value="PyrdxlP-dep_Trfase_major"/>
</dbReference>
<dbReference type="OMA" id="EFAHHDG"/>
<sequence>MDLGEARPDVFIRYEIPKKIDEAREAVAKLLKAPTDTVVFEPNATNAINTILRNLTWDDDHKDEILYFNSIYGACGKTIDYLVDSLLGRVASREIAITYPCEDEEIVAAFKEAVRQSRSESKRPKVCVYDVVSSLPGVRFPFEELTKACKEAGIVSIVDGAQGIGMIDLDLGALDPDFFLTNCHKWLHVPRGCAILYVPFRNQQLITTTTPTSHGYVPRTTKRFNPLPQSEKSAFVNNFEFTGTTDRSSYLCVPAAIKWRQDFLGGEARIIEYTQTLAKEGGKKAAQILGTEVLDNRSGTMSKCSMTNVALPLKFVTTSDNIGAGESGKELQIPVEDVQEAREWMMNTLISEYKTYVVIFRYGDRFWVRVSAQVYLDTGDFEWIGQVLLELSRRAAKGEYKN</sequence>
<evidence type="ECO:0000313" key="4">
    <source>
        <dbReference type="Proteomes" id="UP000012174"/>
    </source>
</evidence>
<dbReference type="HOGENOM" id="CLU_003433_3_0_1"/>